<reference evidence="2" key="1">
    <citation type="submission" date="2021-01" db="EMBL/GenBank/DDBJ databases">
        <title>Outbreak of Burkholderia contaminns endophthalmitis traced to a clinical ventilation system.</title>
        <authorList>
            <person name="Lipuma J."/>
            <person name="Spilker T."/>
            <person name="Kratholm J."/>
        </authorList>
    </citation>
    <scope>NUCLEOTIDE SEQUENCE</scope>
    <source>
        <strain evidence="2">HI4954</strain>
    </source>
</reference>
<dbReference type="OrthoDB" id="8584040at2"/>
<dbReference type="GeneID" id="93195654"/>
<protein>
    <submittedName>
        <fullName evidence="2">DUF1120 domain-containing protein</fullName>
    </submittedName>
</protein>
<proteinExistence type="predicted"/>
<dbReference type="Pfam" id="PF06551">
    <property type="entry name" value="DUF1120"/>
    <property type="match status" value="1"/>
</dbReference>
<dbReference type="Proteomes" id="UP000664048">
    <property type="component" value="Unassembled WGS sequence"/>
</dbReference>
<feature type="chain" id="PRO_5044645956" evidence="1">
    <location>
        <begin position="25"/>
        <end position="222"/>
    </location>
</feature>
<keyword evidence="1" id="KW-0732">Signal</keyword>
<evidence type="ECO:0000313" key="3">
    <source>
        <dbReference type="EMBL" id="MBO1835333.1"/>
    </source>
</evidence>
<dbReference type="InterPro" id="IPR010546">
    <property type="entry name" value="DUF1120"/>
</dbReference>
<dbReference type="Proteomes" id="UP001220209">
    <property type="component" value="Chromosome 3"/>
</dbReference>
<name>A0A6P2RNW1_9BURK</name>
<sequence length="222" mass="23564">MSLRQLSALSMLACTLSIPGVTSAADLSVGGHIRMDGACSIALGNGGVVDLGTLTSTELSPPNATDYMVFKGREMSLMINCPHPTKVSVTAEDNRRGTVSDGYFDWNAFGLGNPAIGFYIIKIDKTSPKADGRDAFVIGYSPHVSAWISAGDRTSLHPGETISWGVDGTPPPPERWWEREPVAFKALTSTLVISIGLTVRKDVGVGDGMELDGSMTLELGYL</sequence>
<evidence type="ECO:0000256" key="1">
    <source>
        <dbReference type="SAM" id="SignalP"/>
    </source>
</evidence>
<gene>
    <name evidence="3" type="ORF">J4M89_38720</name>
    <name evidence="2" type="ORF">JIN94_37740</name>
    <name evidence="4" type="ORF">LXE91_38655</name>
</gene>
<accession>A0A6P2RNW1</accession>
<dbReference type="EMBL" id="JAGEMX010000029">
    <property type="protein sequence ID" value="MBO1835333.1"/>
    <property type="molecule type" value="Genomic_DNA"/>
</dbReference>
<reference evidence="4 7" key="3">
    <citation type="submission" date="2021-12" db="EMBL/GenBank/DDBJ databases">
        <title>Genomic and phenotypic characterization of three Burkholderia contaminans isolates recovered from different sources.</title>
        <authorList>
            <person name="Lopez De Volder A."/>
            <person name="Fan Y."/>
            <person name="Nunvar J."/>
            <person name="Herrera T."/>
            <person name="Timp W."/>
            <person name="Degrossi J."/>
        </authorList>
    </citation>
    <scope>NUCLEOTIDE SEQUENCE [LARGE SCALE GENOMIC DNA]</scope>
    <source>
        <strain evidence="4 7">LMG 23361</strain>
    </source>
</reference>
<evidence type="ECO:0000313" key="4">
    <source>
        <dbReference type="EMBL" id="WFN22596.1"/>
    </source>
</evidence>
<feature type="signal peptide" evidence="1">
    <location>
        <begin position="1"/>
        <end position="24"/>
    </location>
</feature>
<organism evidence="2 5">
    <name type="scientific">Burkholderia contaminans</name>
    <dbReference type="NCBI Taxonomy" id="488447"/>
    <lineage>
        <taxon>Bacteria</taxon>
        <taxon>Pseudomonadati</taxon>
        <taxon>Pseudomonadota</taxon>
        <taxon>Betaproteobacteria</taxon>
        <taxon>Burkholderiales</taxon>
        <taxon>Burkholderiaceae</taxon>
        <taxon>Burkholderia</taxon>
        <taxon>Burkholderia cepacia complex</taxon>
    </lineage>
</organism>
<dbReference type="EMBL" id="JAENIB010000034">
    <property type="protein sequence ID" value="MBK1935641.1"/>
    <property type="molecule type" value="Genomic_DNA"/>
</dbReference>
<evidence type="ECO:0000313" key="2">
    <source>
        <dbReference type="EMBL" id="MBK1935641.1"/>
    </source>
</evidence>
<dbReference type="Proteomes" id="UP000611459">
    <property type="component" value="Unassembled WGS sequence"/>
</dbReference>
<evidence type="ECO:0000313" key="5">
    <source>
        <dbReference type="Proteomes" id="UP000611459"/>
    </source>
</evidence>
<keyword evidence="6" id="KW-1185">Reference proteome</keyword>
<evidence type="ECO:0000313" key="6">
    <source>
        <dbReference type="Proteomes" id="UP000664048"/>
    </source>
</evidence>
<dbReference type="AlphaFoldDB" id="A0A6P2RNW1"/>
<evidence type="ECO:0000313" key="7">
    <source>
        <dbReference type="Proteomes" id="UP001220209"/>
    </source>
</evidence>
<reference evidence="3 6" key="2">
    <citation type="submission" date="2021-03" db="EMBL/GenBank/DDBJ databases">
        <title>Clinical course, treatment and visual outcome of an outbreak of Burkholderia contaminans endophthalmitis following cataract surgery.</title>
        <authorList>
            <person name="Lind C."/>
            <person name="Olsen K."/>
            <person name="Angelsen N.K."/>
            <person name="Krefting E.A."/>
            <person name="Fossen K."/>
            <person name="Gravningen K."/>
            <person name="Depoorter E."/>
            <person name="Vandamme P."/>
            <person name="Bertelsen G."/>
        </authorList>
    </citation>
    <scope>NUCLEOTIDE SEQUENCE [LARGE SCALE GENOMIC DNA]</scope>
    <source>
        <strain evidence="3 6">51242556</strain>
    </source>
</reference>
<dbReference type="EMBL" id="CP090642">
    <property type="protein sequence ID" value="WFN22596.1"/>
    <property type="molecule type" value="Genomic_DNA"/>
</dbReference>
<dbReference type="RefSeq" id="WP_039343196.1">
    <property type="nucleotide sequence ID" value="NZ_AP018359.1"/>
</dbReference>